<dbReference type="InterPro" id="IPR000210">
    <property type="entry name" value="BTB/POZ_dom"/>
</dbReference>
<feature type="compositionally biased region" description="Low complexity" evidence="1">
    <location>
        <begin position="277"/>
        <end position="296"/>
    </location>
</feature>
<evidence type="ECO:0000259" key="2">
    <source>
        <dbReference type="PROSITE" id="PS50097"/>
    </source>
</evidence>
<dbReference type="Gene3D" id="3.30.710.10">
    <property type="entry name" value="Potassium Channel Kv1.1, Chain A"/>
    <property type="match status" value="1"/>
</dbReference>
<protein>
    <recommendedName>
        <fullName evidence="2">BTB domain-containing protein</fullName>
    </recommendedName>
</protein>
<dbReference type="PANTHER" id="PTHR47369:SF1">
    <property type="entry name" value="BTB_POZ DOMAIN-CONTAINING PROTEIN"/>
    <property type="match status" value="1"/>
</dbReference>
<evidence type="ECO:0000256" key="1">
    <source>
        <dbReference type="SAM" id="MobiDB-lite"/>
    </source>
</evidence>
<feature type="region of interest" description="Disordered" evidence="1">
    <location>
        <begin position="273"/>
        <end position="312"/>
    </location>
</feature>
<evidence type="ECO:0000313" key="3">
    <source>
        <dbReference type="EMBL" id="THU93779.1"/>
    </source>
</evidence>
<proteinExistence type="predicted"/>
<dbReference type="AlphaFoldDB" id="A0A4S8LVW2"/>
<dbReference type="PANTHER" id="PTHR47369">
    <property type="entry name" value="BTB/POZ DOMAIN-CONTAINING PROTEIN"/>
    <property type="match status" value="1"/>
</dbReference>
<feature type="compositionally biased region" description="Polar residues" evidence="1">
    <location>
        <begin position="794"/>
        <end position="808"/>
    </location>
</feature>
<dbReference type="InterPro" id="IPR011333">
    <property type="entry name" value="SKP1/BTB/POZ_sf"/>
</dbReference>
<feature type="region of interest" description="Disordered" evidence="1">
    <location>
        <begin position="369"/>
        <end position="389"/>
    </location>
</feature>
<keyword evidence="4" id="KW-1185">Reference proteome</keyword>
<feature type="compositionally biased region" description="Low complexity" evidence="1">
    <location>
        <begin position="456"/>
        <end position="471"/>
    </location>
</feature>
<feature type="compositionally biased region" description="Polar residues" evidence="1">
    <location>
        <begin position="297"/>
        <end position="312"/>
    </location>
</feature>
<evidence type="ECO:0000313" key="4">
    <source>
        <dbReference type="Proteomes" id="UP000297245"/>
    </source>
</evidence>
<feature type="region of interest" description="Disordered" evidence="1">
    <location>
        <begin position="452"/>
        <end position="497"/>
    </location>
</feature>
<dbReference type="Proteomes" id="UP000297245">
    <property type="component" value="Unassembled WGS sequence"/>
</dbReference>
<feature type="domain" description="BTB" evidence="2">
    <location>
        <begin position="28"/>
        <end position="96"/>
    </location>
</feature>
<gene>
    <name evidence="3" type="ORF">K435DRAFT_779711</name>
</gene>
<feature type="compositionally biased region" description="Low complexity" evidence="1">
    <location>
        <begin position="809"/>
        <end position="825"/>
    </location>
</feature>
<reference evidence="3 4" key="1">
    <citation type="journal article" date="2019" name="Nat. Ecol. Evol.">
        <title>Megaphylogeny resolves global patterns of mushroom evolution.</title>
        <authorList>
            <person name="Varga T."/>
            <person name="Krizsan K."/>
            <person name="Foldi C."/>
            <person name="Dima B."/>
            <person name="Sanchez-Garcia M."/>
            <person name="Sanchez-Ramirez S."/>
            <person name="Szollosi G.J."/>
            <person name="Szarkandi J.G."/>
            <person name="Papp V."/>
            <person name="Albert L."/>
            <person name="Andreopoulos W."/>
            <person name="Angelini C."/>
            <person name="Antonin V."/>
            <person name="Barry K.W."/>
            <person name="Bougher N.L."/>
            <person name="Buchanan P."/>
            <person name="Buyck B."/>
            <person name="Bense V."/>
            <person name="Catcheside P."/>
            <person name="Chovatia M."/>
            <person name="Cooper J."/>
            <person name="Damon W."/>
            <person name="Desjardin D."/>
            <person name="Finy P."/>
            <person name="Geml J."/>
            <person name="Haridas S."/>
            <person name="Hughes K."/>
            <person name="Justo A."/>
            <person name="Karasinski D."/>
            <person name="Kautmanova I."/>
            <person name="Kiss B."/>
            <person name="Kocsube S."/>
            <person name="Kotiranta H."/>
            <person name="LaButti K.M."/>
            <person name="Lechner B.E."/>
            <person name="Liimatainen K."/>
            <person name="Lipzen A."/>
            <person name="Lukacs Z."/>
            <person name="Mihaltcheva S."/>
            <person name="Morgado L.N."/>
            <person name="Niskanen T."/>
            <person name="Noordeloos M.E."/>
            <person name="Ohm R.A."/>
            <person name="Ortiz-Santana B."/>
            <person name="Ovrebo C."/>
            <person name="Racz N."/>
            <person name="Riley R."/>
            <person name="Savchenko A."/>
            <person name="Shiryaev A."/>
            <person name="Soop K."/>
            <person name="Spirin V."/>
            <person name="Szebenyi C."/>
            <person name="Tomsovsky M."/>
            <person name="Tulloss R.E."/>
            <person name="Uehling J."/>
            <person name="Grigoriev I.V."/>
            <person name="Vagvolgyi C."/>
            <person name="Papp T."/>
            <person name="Martin F.M."/>
            <person name="Miettinen O."/>
            <person name="Hibbett D.S."/>
            <person name="Nagy L.G."/>
        </authorList>
    </citation>
    <scope>NUCLEOTIDE SEQUENCE [LARGE SCALE GENOMIC DNA]</scope>
    <source>
        <strain evidence="3 4">CBS 962.96</strain>
    </source>
</reference>
<sequence>MNSPTVPSPTVVDLQSHLYSSFLSRSTADVALKVTGTWSAIYRLHRVVLIQAGFFRSLFTAGFSETSRHCEINVDLDDVNITRGAFELCIARLYGGGPTLYIHPSLIPTSNSPLTPGFPFPHVDLSFNAPDGQQPATPRFLISLLATSLYFSIPSLASQALSLILNTIGPYTVIHYLNFALGNPVHYEESLESAVGLEDIAEILTEDETEFESDFDDASESVQKEAMAPLHTPRPFHYGAISDKIGEACATWLSKWGVDMFMHEEHEALKLLDRDPSSSSVSASGSIVRSTSSSSSRPRAQTLPSAVNSSEGPSFRKRVIPAIWIGDGLSPAWIRALISSDSFFIDDERARYEFAKRVIEIRRRMKKLGGKTSEGKGKGKATDDSSVELDEAEEAEWKTLFETGIYYANMTPDVFLKLSDDISPTTGKPYVPLSLLQAAGWDHLNLRHLITERQNSPTSSPTSASPTSSSPRGDLGIGVNGADLMSSKSPSTDESPKPYFLVATDESLRIGDTINVGGVSIVEGSIHNNISIDQLFANSHAATRPTKGDKVSITDNGPKTPDARTFFGLVGDSLVASSKGLRIRGAVDDDVKLSPSAMERLSKRTYSPHPPFRFSVEFWDLESLKDKQRMYSKTIWYAGSLFNVYVQVIRKKDKPSAGGTIQHQLGIYLHRQSTVETIPPRSAPNPKTRKQEEEGHGALCLSGGLSVQEMKGGGNSQTKPTHCHSPSLPPLSPSTSRYISSDFRPGTPRNLVGSLPSRPATSNSMMHSSSPSGLLSSPLSSSLPSSSSGLPNTLGRSQNSSLGRSYNNLSSSASSSSSHLASSSSVGGGGDILPYAVPSPSPSPQPYRDPRTVVSVYFSVLCSSPTGSAQTQFRSGPDVFKVSQSWGWKSGGLLSVKTTSEEKDKGVASGSSGSSGGGGGERLDVPGREVSLRATVLLGIV</sequence>
<feature type="region of interest" description="Disordered" evidence="1">
    <location>
        <begin position="672"/>
        <end position="825"/>
    </location>
</feature>
<dbReference type="OrthoDB" id="6359943at2759"/>
<feature type="region of interest" description="Disordered" evidence="1">
    <location>
        <begin position="898"/>
        <end position="927"/>
    </location>
</feature>
<organism evidence="3 4">
    <name type="scientific">Dendrothele bispora (strain CBS 962.96)</name>
    <dbReference type="NCBI Taxonomy" id="1314807"/>
    <lineage>
        <taxon>Eukaryota</taxon>
        <taxon>Fungi</taxon>
        <taxon>Dikarya</taxon>
        <taxon>Basidiomycota</taxon>
        <taxon>Agaricomycotina</taxon>
        <taxon>Agaricomycetes</taxon>
        <taxon>Agaricomycetidae</taxon>
        <taxon>Agaricales</taxon>
        <taxon>Agaricales incertae sedis</taxon>
        <taxon>Dendrothele</taxon>
    </lineage>
</organism>
<accession>A0A4S8LVW2</accession>
<dbReference type="EMBL" id="ML179240">
    <property type="protein sequence ID" value="THU93779.1"/>
    <property type="molecule type" value="Genomic_DNA"/>
</dbReference>
<feature type="compositionally biased region" description="Basic and acidic residues" evidence="1">
    <location>
        <begin position="373"/>
        <end position="383"/>
    </location>
</feature>
<feature type="compositionally biased region" description="Low complexity" evidence="1">
    <location>
        <begin position="768"/>
        <end position="791"/>
    </location>
</feature>
<dbReference type="PROSITE" id="PS50097">
    <property type="entry name" value="BTB"/>
    <property type="match status" value="1"/>
</dbReference>
<name>A0A4S8LVW2_DENBC</name>